<sequence>MIKVNFSVTRTVLVMLTFLAMCLAIYYSDFRVADRGRDLLIILLTPLMALFGVFIAKDSKKKE</sequence>
<evidence type="ECO:0000256" key="1">
    <source>
        <dbReference type="SAM" id="Phobius"/>
    </source>
</evidence>
<evidence type="ECO:0000313" key="2">
    <source>
        <dbReference type="EMBL" id="PRO73119.1"/>
    </source>
</evidence>
<gene>
    <name evidence="2" type="ORF">C6Y40_13110</name>
</gene>
<keyword evidence="1" id="KW-0812">Transmembrane</keyword>
<evidence type="ECO:0000313" key="3">
    <source>
        <dbReference type="Proteomes" id="UP000238949"/>
    </source>
</evidence>
<reference evidence="3" key="1">
    <citation type="journal article" date="2020" name="Int. J. Syst. Evol. Microbiol.">
        <title>Alteromonas alba sp. nov., a marine bacterium isolated from the seawater of the West Pacific Ocean.</title>
        <authorList>
            <person name="Sun C."/>
            <person name="Wu Y.-H."/>
            <person name="Xamxidin M."/>
            <person name="Cheng H."/>
            <person name="Xu X.-W."/>
        </authorList>
    </citation>
    <scope>NUCLEOTIDE SEQUENCE [LARGE SCALE GENOMIC DNA]</scope>
    <source>
        <strain evidence="3">190</strain>
    </source>
</reference>
<keyword evidence="3" id="KW-1185">Reference proteome</keyword>
<dbReference type="EMBL" id="PVNP01000143">
    <property type="protein sequence ID" value="PRO73119.1"/>
    <property type="molecule type" value="Genomic_DNA"/>
</dbReference>
<organism evidence="2 3">
    <name type="scientific">Alteromonas alba</name>
    <dbReference type="NCBI Taxonomy" id="2079529"/>
    <lineage>
        <taxon>Bacteria</taxon>
        <taxon>Pseudomonadati</taxon>
        <taxon>Pseudomonadota</taxon>
        <taxon>Gammaproteobacteria</taxon>
        <taxon>Alteromonadales</taxon>
        <taxon>Alteromonadaceae</taxon>
        <taxon>Alteromonas/Salinimonas group</taxon>
        <taxon>Alteromonas</taxon>
    </lineage>
</organism>
<keyword evidence="1" id="KW-0472">Membrane</keyword>
<dbReference type="AlphaFoldDB" id="A0A2S9V9I0"/>
<name>A0A2S9V9I0_9ALTE</name>
<proteinExistence type="predicted"/>
<accession>A0A2S9V9I0</accession>
<dbReference type="Proteomes" id="UP000238949">
    <property type="component" value="Unassembled WGS sequence"/>
</dbReference>
<keyword evidence="1" id="KW-1133">Transmembrane helix</keyword>
<feature type="transmembrane region" description="Helical" evidence="1">
    <location>
        <begin position="7"/>
        <end position="27"/>
    </location>
</feature>
<feature type="transmembrane region" description="Helical" evidence="1">
    <location>
        <begin position="39"/>
        <end position="56"/>
    </location>
</feature>
<protein>
    <submittedName>
        <fullName evidence="2">Uncharacterized protein</fullName>
    </submittedName>
</protein>
<comment type="caution">
    <text evidence="2">The sequence shown here is derived from an EMBL/GenBank/DDBJ whole genome shotgun (WGS) entry which is preliminary data.</text>
</comment>